<protein>
    <submittedName>
        <fullName evidence="2">Uncharacterized protein</fullName>
    </submittedName>
</protein>
<gene>
    <name evidence="2" type="ORF">HH304_03745</name>
</gene>
<organism evidence="2 3">
    <name type="scientific">Marinigracilibium pacificum</name>
    <dbReference type="NCBI Taxonomy" id="2729599"/>
    <lineage>
        <taxon>Bacteria</taxon>
        <taxon>Pseudomonadati</taxon>
        <taxon>Bacteroidota</taxon>
        <taxon>Cytophagia</taxon>
        <taxon>Cytophagales</taxon>
        <taxon>Flammeovirgaceae</taxon>
        <taxon>Marinigracilibium</taxon>
    </lineage>
</organism>
<dbReference type="EMBL" id="JABBNU010000002">
    <property type="protein sequence ID" value="NMM47499.1"/>
    <property type="molecule type" value="Genomic_DNA"/>
</dbReference>
<keyword evidence="1" id="KW-0812">Transmembrane</keyword>
<reference evidence="2 3" key="1">
    <citation type="submission" date="2020-04" db="EMBL/GenBank/DDBJ databases">
        <title>Flammeovirgaceae bacterium KN852 isolated from deep sea.</title>
        <authorList>
            <person name="Zhang D.-C."/>
        </authorList>
    </citation>
    <scope>NUCLEOTIDE SEQUENCE [LARGE SCALE GENOMIC DNA]</scope>
    <source>
        <strain evidence="2 3">KN852</strain>
    </source>
</reference>
<evidence type="ECO:0000313" key="2">
    <source>
        <dbReference type="EMBL" id="NMM47499.1"/>
    </source>
</evidence>
<feature type="transmembrane region" description="Helical" evidence="1">
    <location>
        <begin position="69"/>
        <end position="90"/>
    </location>
</feature>
<name>A0A848IZS9_9BACT</name>
<keyword evidence="3" id="KW-1185">Reference proteome</keyword>
<comment type="caution">
    <text evidence="2">The sequence shown here is derived from an EMBL/GenBank/DDBJ whole genome shotgun (WGS) entry which is preliminary data.</text>
</comment>
<keyword evidence="1" id="KW-0472">Membrane</keyword>
<evidence type="ECO:0000256" key="1">
    <source>
        <dbReference type="SAM" id="Phobius"/>
    </source>
</evidence>
<sequence length="100" mass="11502">MGGFGSMDSANKSMKQNRDLLKKNRVWEKIKHYSTIGDKGDLVFLKKNASKEKLEEIRKRAIAENNKQIIKIIIKLVIVGTIIAITWWMMAANTINNHNF</sequence>
<dbReference type="Proteomes" id="UP000559010">
    <property type="component" value="Unassembled WGS sequence"/>
</dbReference>
<keyword evidence="1" id="KW-1133">Transmembrane helix</keyword>
<evidence type="ECO:0000313" key="3">
    <source>
        <dbReference type="Proteomes" id="UP000559010"/>
    </source>
</evidence>
<dbReference type="AlphaFoldDB" id="A0A848IZS9"/>
<proteinExistence type="predicted"/>
<accession>A0A848IZS9</accession>